<evidence type="ECO:0000313" key="7">
    <source>
        <dbReference type="Proteomes" id="UP000234752"/>
    </source>
</evidence>
<evidence type="ECO:0000256" key="4">
    <source>
        <dbReference type="ARBA" id="ARBA00023125"/>
    </source>
</evidence>
<evidence type="ECO:0000256" key="1">
    <source>
        <dbReference type="ARBA" id="ARBA00022553"/>
    </source>
</evidence>
<accession>A0A2K9NEE6</accession>
<evidence type="ECO:0000256" key="3">
    <source>
        <dbReference type="ARBA" id="ARBA00023015"/>
    </source>
</evidence>
<evidence type="ECO:0000256" key="5">
    <source>
        <dbReference type="ARBA" id="ARBA00023163"/>
    </source>
</evidence>
<dbReference type="GO" id="GO:0000976">
    <property type="term" value="F:transcription cis-regulatory region binding"/>
    <property type="evidence" value="ECO:0007669"/>
    <property type="project" value="TreeGrafter"/>
</dbReference>
<dbReference type="RefSeq" id="WP_102113090.1">
    <property type="nucleotide sequence ID" value="NZ_BMGN01000005.1"/>
</dbReference>
<proteinExistence type="predicted"/>
<organism evidence="6 7">
    <name type="scientific">Niveispirillum cyanobacteriorum</name>
    <dbReference type="NCBI Taxonomy" id="1612173"/>
    <lineage>
        <taxon>Bacteria</taxon>
        <taxon>Pseudomonadati</taxon>
        <taxon>Pseudomonadota</taxon>
        <taxon>Alphaproteobacteria</taxon>
        <taxon>Rhodospirillales</taxon>
        <taxon>Azospirillaceae</taxon>
        <taxon>Niveispirillum</taxon>
    </lineage>
</organism>
<dbReference type="AlphaFoldDB" id="A0A2K9NEE6"/>
<dbReference type="GO" id="GO:0000156">
    <property type="term" value="F:phosphorelay response regulator activity"/>
    <property type="evidence" value="ECO:0007669"/>
    <property type="project" value="TreeGrafter"/>
</dbReference>
<keyword evidence="1" id="KW-0597">Phosphoprotein</keyword>
<dbReference type="GO" id="GO:0005829">
    <property type="term" value="C:cytosol"/>
    <property type="evidence" value="ECO:0007669"/>
    <property type="project" value="TreeGrafter"/>
</dbReference>
<dbReference type="OrthoDB" id="5292887at2"/>
<gene>
    <name evidence="6" type="ORF">C0V82_15650</name>
</gene>
<dbReference type="PANTHER" id="PTHR48111">
    <property type="entry name" value="REGULATOR OF RPOS"/>
    <property type="match status" value="1"/>
</dbReference>
<dbReference type="SUPFAM" id="SSF52172">
    <property type="entry name" value="CheY-like"/>
    <property type="match status" value="1"/>
</dbReference>
<keyword evidence="2" id="KW-0902">Two-component regulatory system</keyword>
<dbReference type="InterPro" id="IPR001789">
    <property type="entry name" value="Sig_transdc_resp-reg_receiver"/>
</dbReference>
<sequence length="240" mass="25409">MILIVEDSEEQRIILSAIIAHSNLGPSQTVGSAEEALQALEIDRIDGPAPDVRAILMDIMLPGMDGISAAARIKANPRLAPIPLIVISALEESESLAAAFAAGAADYIVKPVQPVALAARLRTTLRPPAGARLKSVDCRQALDGIFVSGVRLDVSIADWPELKLELGQHGADEIREKLIEAFSSVHERADKWVCRAGEGGFSLLVAGEENGGGLLQLAEEIACDMPWPEVRVTLCPVGAA</sequence>
<keyword evidence="4" id="KW-0238">DNA-binding</keyword>
<keyword evidence="5" id="KW-0804">Transcription</keyword>
<dbReference type="PROSITE" id="PS50110">
    <property type="entry name" value="RESPONSE_REGULATORY"/>
    <property type="match status" value="1"/>
</dbReference>
<dbReference type="InterPro" id="IPR039420">
    <property type="entry name" value="WalR-like"/>
</dbReference>
<keyword evidence="3" id="KW-0805">Transcription regulation</keyword>
<reference evidence="6 7" key="1">
    <citation type="submission" date="2017-12" db="EMBL/GenBank/DDBJ databases">
        <title>Genomes of bacteria within cyanobacterial aggregates.</title>
        <authorList>
            <person name="Cai H."/>
        </authorList>
    </citation>
    <scope>NUCLEOTIDE SEQUENCE [LARGE SCALE GENOMIC DNA]</scope>
    <source>
        <strain evidence="6 7">TH16</strain>
    </source>
</reference>
<dbReference type="Pfam" id="PF00072">
    <property type="entry name" value="Response_reg"/>
    <property type="match status" value="1"/>
</dbReference>
<dbReference type="EMBL" id="CP025611">
    <property type="protein sequence ID" value="AUN31513.1"/>
    <property type="molecule type" value="Genomic_DNA"/>
</dbReference>
<dbReference type="SMART" id="SM00448">
    <property type="entry name" value="REC"/>
    <property type="match status" value="1"/>
</dbReference>
<name>A0A2K9NEE6_9PROT</name>
<evidence type="ECO:0000313" key="6">
    <source>
        <dbReference type="EMBL" id="AUN31513.1"/>
    </source>
</evidence>
<dbReference type="GO" id="GO:0006355">
    <property type="term" value="P:regulation of DNA-templated transcription"/>
    <property type="evidence" value="ECO:0007669"/>
    <property type="project" value="TreeGrafter"/>
</dbReference>
<dbReference type="InterPro" id="IPR011006">
    <property type="entry name" value="CheY-like_superfamily"/>
</dbReference>
<dbReference type="Proteomes" id="UP000234752">
    <property type="component" value="Chromosome eg_1"/>
</dbReference>
<dbReference type="Gene3D" id="3.40.50.2300">
    <property type="match status" value="1"/>
</dbReference>
<keyword evidence="7" id="KW-1185">Reference proteome</keyword>
<dbReference type="GO" id="GO:0032993">
    <property type="term" value="C:protein-DNA complex"/>
    <property type="evidence" value="ECO:0007669"/>
    <property type="project" value="TreeGrafter"/>
</dbReference>
<dbReference type="KEGG" id="ncb:C0V82_15650"/>
<protein>
    <submittedName>
        <fullName evidence="6">Uncharacterized protein</fullName>
    </submittedName>
</protein>
<evidence type="ECO:0000256" key="2">
    <source>
        <dbReference type="ARBA" id="ARBA00023012"/>
    </source>
</evidence>
<dbReference type="PANTHER" id="PTHR48111:SF1">
    <property type="entry name" value="TWO-COMPONENT RESPONSE REGULATOR ORR33"/>
    <property type="match status" value="1"/>
</dbReference>